<feature type="region of interest" description="Disordered" evidence="1">
    <location>
        <begin position="404"/>
        <end position="427"/>
    </location>
</feature>
<sequence length="427" mass="46556">MSAADLPPPSFRTREPNLPPRDWSLSPRDPHVGAALLRPAPRHLATISPSLDNTVGATVDAYLVGTRREPALFLVRHEGGWVEELTEEEVAVGMSLVGKRKQPLSAKDLGYDVAEIIAERGDPSKPGMSHFDRSVRSCLLAASLAAVDECEWAHQYRLLHSRAGKAAAAHPDARGVTKAQAWARVKAGCAHALRHIALSYQPHARRALERAAAAIGGAAAKGADGATVGQKVAGVLRAKEAGAKVVQAVAKAGQAGLTDVFIELGDSGDVKWDDMGDWDDWANYRYKISTSARNSESEGDVSFTRFSSFQSFVSGKLLPKQLEEVEVVEHRRLADFVASDFKEDANSSTRGLDPTSVELSPEQEELSKIDYMENPTKSKSAYAFFTERNQALAREELENEYFAPDSEIAKVRPRERSGRSERSGRKK</sequence>
<evidence type="ECO:0000256" key="1">
    <source>
        <dbReference type="SAM" id="MobiDB-lite"/>
    </source>
</evidence>
<name>A0ABQ6MV55_9STRA</name>
<protein>
    <submittedName>
        <fullName evidence="2">Uncharacterized protein</fullName>
    </submittedName>
</protein>
<gene>
    <name evidence="2" type="ORF">TeGR_g10899</name>
</gene>
<organism evidence="2 3">
    <name type="scientific">Tetraparma gracilis</name>
    <dbReference type="NCBI Taxonomy" id="2962635"/>
    <lineage>
        <taxon>Eukaryota</taxon>
        <taxon>Sar</taxon>
        <taxon>Stramenopiles</taxon>
        <taxon>Ochrophyta</taxon>
        <taxon>Bolidophyceae</taxon>
        <taxon>Parmales</taxon>
        <taxon>Triparmaceae</taxon>
        <taxon>Tetraparma</taxon>
    </lineage>
</organism>
<reference evidence="2 3" key="1">
    <citation type="journal article" date="2023" name="Commun. Biol.">
        <title>Genome analysis of Parmales, the sister group of diatoms, reveals the evolutionary specialization of diatoms from phago-mixotrophs to photoautotrophs.</title>
        <authorList>
            <person name="Ban H."/>
            <person name="Sato S."/>
            <person name="Yoshikawa S."/>
            <person name="Yamada K."/>
            <person name="Nakamura Y."/>
            <person name="Ichinomiya M."/>
            <person name="Sato N."/>
            <person name="Blanc-Mathieu R."/>
            <person name="Endo H."/>
            <person name="Kuwata A."/>
            <person name="Ogata H."/>
        </authorList>
    </citation>
    <scope>NUCLEOTIDE SEQUENCE [LARGE SCALE GENOMIC DNA]</scope>
</reference>
<keyword evidence="3" id="KW-1185">Reference proteome</keyword>
<feature type="compositionally biased region" description="Pro residues" evidence="1">
    <location>
        <begin position="1"/>
        <end position="10"/>
    </location>
</feature>
<accession>A0ABQ6MV55</accession>
<evidence type="ECO:0000313" key="2">
    <source>
        <dbReference type="EMBL" id="GMI33100.1"/>
    </source>
</evidence>
<evidence type="ECO:0000313" key="3">
    <source>
        <dbReference type="Proteomes" id="UP001165060"/>
    </source>
</evidence>
<feature type="compositionally biased region" description="Basic and acidic residues" evidence="1">
    <location>
        <begin position="407"/>
        <end position="427"/>
    </location>
</feature>
<comment type="caution">
    <text evidence="2">The sequence shown here is derived from an EMBL/GenBank/DDBJ whole genome shotgun (WGS) entry which is preliminary data.</text>
</comment>
<dbReference type="EMBL" id="BRYB01001761">
    <property type="protein sequence ID" value="GMI33100.1"/>
    <property type="molecule type" value="Genomic_DNA"/>
</dbReference>
<feature type="region of interest" description="Disordered" evidence="1">
    <location>
        <begin position="1"/>
        <end position="27"/>
    </location>
</feature>
<dbReference type="Proteomes" id="UP001165060">
    <property type="component" value="Unassembled WGS sequence"/>
</dbReference>
<proteinExistence type="predicted"/>